<dbReference type="Proteomes" id="UP000582659">
    <property type="component" value="Unassembled WGS sequence"/>
</dbReference>
<dbReference type="InterPro" id="IPR011990">
    <property type="entry name" value="TPR-like_helical_dom_sf"/>
</dbReference>
<feature type="domain" description="AIP/AIPL N-terminal FKBP-type PPIase" evidence="5">
    <location>
        <begin position="65"/>
        <end position="164"/>
    </location>
</feature>
<accession>A0A1I7RYG1</accession>
<dbReference type="GO" id="GO:0003755">
    <property type="term" value="F:peptidyl-prolyl cis-trans isomerase activity"/>
    <property type="evidence" value="ECO:0007669"/>
    <property type="project" value="InterPro"/>
</dbReference>
<sequence>MNNVGIFKKVLSAGRGPLPDYVKDTKVWIDFEVLMPKNDTIKEGFSDDMDQFISIDNTKNKWPDGYGEPLELVIGRRFQLPVLETCVKSMHLDEVCQFDIEAKQMAPYPLVAKRLRDISHSKVDPRYESHEHHHCAGMGVPKTGYEALDQLIQNPKDLRVRIHVIKIEQPNEYKVDNWQLNSEQRLQKVNELKARANQLVKEGKAVAAIDDYKHGLTLLDQLMLMEKPGEPEWKELDAQTIPFYCNLSLCFLTINSCREAENAASEALKKDPDNEKALFRRAKARIQLYEFDEAEEDLLHLLERYPNNSKLVQEEQHRLVQLKAQKVVNENNLFKKMINK</sequence>
<dbReference type="Gene3D" id="3.10.50.40">
    <property type="match status" value="1"/>
</dbReference>
<reference evidence="7" key="2">
    <citation type="submission" date="2020-08" db="EMBL/GenBank/DDBJ databases">
        <authorList>
            <person name="Kikuchi T."/>
        </authorList>
    </citation>
    <scope>NUCLEOTIDE SEQUENCE</scope>
    <source>
        <strain evidence="6">Ka4C1</strain>
    </source>
</reference>
<evidence type="ECO:0000313" key="8">
    <source>
        <dbReference type="Proteomes" id="UP000095284"/>
    </source>
</evidence>
<evidence type="ECO:0000256" key="2">
    <source>
        <dbReference type="ARBA" id="ARBA00022490"/>
    </source>
</evidence>
<dbReference type="SMR" id="A0A1I7RYG1"/>
<gene>
    <name evidence="6" type="ORF">BXYJ_LOCUS1767</name>
</gene>
<dbReference type="Proteomes" id="UP000095284">
    <property type="component" value="Unplaced"/>
</dbReference>
<protein>
    <submittedName>
        <fullName evidence="6">(pine wood nematode) hypothetical protein</fullName>
    </submittedName>
</protein>
<dbReference type="eggNOG" id="KOG0545">
    <property type="taxonomic scope" value="Eukaryota"/>
</dbReference>
<dbReference type="AlphaFoldDB" id="A0A1I7RYG1"/>
<evidence type="ECO:0000256" key="4">
    <source>
        <dbReference type="ARBA" id="ARBA00022803"/>
    </source>
</evidence>
<dbReference type="PANTHER" id="PTHR11242:SF0">
    <property type="entry name" value="TPR_REGION DOMAIN-CONTAINING PROTEIN"/>
    <property type="match status" value="1"/>
</dbReference>
<reference evidence="10" key="1">
    <citation type="submission" date="2016-11" db="UniProtKB">
        <authorList>
            <consortium name="WormBaseParasite"/>
        </authorList>
    </citation>
    <scope>IDENTIFICATION</scope>
</reference>
<dbReference type="Proteomes" id="UP000659654">
    <property type="component" value="Unassembled WGS sequence"/>
</dbReference>
<proteinExistence type="predicted"/>
<dbReference type="InterPro" id="IPR046357">
    <property type="entry name" value="PPIase_dom_sf"/>
</dbReference>
<dbReference type="GO" id="GO:0005737">
    <property type="term" value="C:cytoplasm"/>
    <property type="evidence" value="ECO:0007669"/>
    <property type="project" value="UniProtKB-SubCell"/>
</dbReference>
<evidence type="ECO:0000313" key="10">
    <source>
        <dbReference type="WBParaSite" id="BXY_0577800.1"/>
    </source>
</evidence>
<dbReference type="InterPro" id="IPR056277">
    <property type="entry name" value="PPIase_AIP"/>
</dbReference>
<dbReference type="OrthoDB" id="5829758at2759"/>
<evidence type="ECO:0000313" key="7">
    <source>
        <dbReference type="EMBL" id="CAG9085732.1"/>
    </source>
</evidence>
<comment type="subcellular location">
    <subcellularLocation>
        <location evidence="1">Cytoplasm</location>
    </subcellularLocation>
</comment>
<dbReference type="EMBL" id="CAJFCV020000001">
    <property type="protein sequence ID" value="CAG9085732.1"/>
    <property type="molecule type" value="Genomic_DNA"/>
</dbReference>
<evidence type="ECO:0000256" key="1">
    <source>
        <dbReference type="ARBA" id="ARBA00004496"/>
    </source>
</evidence>
<dbReference type="Gene3D" id="1.25.40.10">
    <property type="entry name" value="Tetratricopeptide repeat domain"/>
    <property type="match status" value="1"/>
</dbReference>
<evidence type="ECO:0000313" key="6">
    <source>
        <dbReference type="EMBL" id="CAD5210102.1"/>
    </source>
</evidence>
<keyword evidence="3" id="KW-0677">Repeat</keyword>
<dbReference type="Pfam" id="PF23322">
    <property type="entry name" value="PPIase_AIP"/>
    <property type="match status" value="1"/>
</dbReference>
<keyword evidence="2" id="KW-0963">Cytoplasm</keyword>
<keyword evidence="9" id="KW-1185">Reference proteome</keyword>
<dbReference type="SMART" id="SM00028">
    <property type="entry name" value="TPR"/>
    <property type="match status" value="3"/>
</dbReference>
<evidence type="ECO:0000313" key="9">
    <source>
        <dbReference type="Proteomes" id="UP000659654"/>
    </source>
</evidence>
<name>A0A1I7RYG1_BURXY</name>
<keyword evidence="4" id="KW-0802">TPR repeat</keyword>
<organism evidence="8 10">
    <name type="scientific">Bursaphelenchus xylophilus</name>
    <name type="common">Pinewood nematode worm</name>
    <name type="synonym">Aphelenchoides xylophilus</name>
    <dbReference type="NCBI Taxonomy" id="6326"/>
    <lineage>
        <taxon>Eukaryota</taxon>
        <taxon>Metazoa</taxon>
        <taxon>Ecdysozoa</taxon>
        <taxon>Nematoda</taxon>
        <taxon>Chromadorea</taxon>
        <taxon>Rhabditida</taxon>
        <taxon>Tylenchina</taxon>
        <taxon>Tylenchomorpha</taxon>
        <taxon>Aphelenchoidea</taxon>
        <taxon>Aphelenchoididae</taxon>
        <taxon>Bursaphelenchus</taxon>
    </lineage>
</organism>
<evidence type="ECO:0000259" key="5">
    <source>
        <dbReference type="Pfam" id="PF23322"/>
    </source>
</evidence>
<dbReference type="EMBL" id="CAJFDI010000001">
    <property type="protein sequence ID" value="CAD5210102.1"/>
    <property type="molecule type" value="Genomic_DNA"/>
</dbReference>
<dbReference type="InterPro" id="IPR039663">
    <property type="entry name" value="AIP/AIPL1/TTC9"/>
</dbReference>
<dbReference type="WBParaSite" id="BXY_0577800.1">
    <property type="protein sequence ID" value="BXY_0577800.1"/>
    <property type="gene ID" value="BXY_0577800"/>
</dbReference>
<dbReference type="SUPFAM" id="SSF48452">
    <property type="entry name" value="TPR-like"/>
    <property type="match status" value="1"/>
</dbReference>
<dbReference type="PANTHER" id="PTHR11242">
    <property type="entry name" value="ARYL HYDROCARBON RECEPTOR INTERACTING PROTEIN RELATED"/>
    <property type="match status" value="1"/>
</dbReference>
<dbReference type="InterPro" id="IPR019734">
    <property type="entry name" value="TPR_rpt"/>
</dbReference>
<evidence type="ECO:0000256" key="3">
    <source>
        <dbReference type="ARBA" id="ARBA00022737"/>
    </source>
</evidence>